<evidence type="ECO:0000313" key="3">
    <source>
        <dbReference type="EMBL" id="MFC4337163.1"/>
    </source>
</evidence>
<protein>
    <submittedName>
        <fullName evidence="3">Uncharacterized protein</fullName>
    </submittedName>
</protein>
<dbReference type="Proteomes" id="UP001595823">
    <property type="component" value="Unassembled WGS sequence"/>
</dbReference>
<feature type="transmembrane region" description="Helical" evidence="2">
    <location>
        <begin position="305"/>
        <end position="321"/>
    </location>
</feature>
<keyword evidence="2" id="KW-0812">Transmembrane</keyword>
<feature type="transmembrane region" description="Helical" evidence="2">
    <location>
        <begin position="154"/>
        <end position="172"/>
    </location>
</feature>
<evidence type="ECO:0000313" key="4">
    <source>
        <dbReference type="Proteomes" id="UP001595823"/>
    </source>
</evidence>
<feature type="transmembrane region" description="Helical" evidence="2">
    <location>
        <begin position="47"/>
        <end position="66"/>
    </location>
</feature>
<dbReference type="EMBL" id="JBHSDK010000028">
    <property type="protein sequence ID" value="MFC4337163.1"/>
    <property type="molecule type" value="Genomic_DNA"/>
</dbReference>
<feature type="transmembrane region" description="Helical" evidence="2">
    <location>
        <begin position="125"/>
        <end position="147"/>
    </location>
</feature>
<organism evidence="3 4">
    <name type="scientific">Salininema proteolyticum</name>
    <dbReference type="NCBI Taxonomy" id="1607685"/>
    <lineage>
        <taxon>Bacteria</taxon>
        <taxon>Bacillati</taxon>
        <taxon>Actinomycetota</taxon>
        <taxon>Actinomycetes</taxon>
        <taxon>Glycomycetales</taxon>
        <taxon>Glycomycetaceae</taxon>
        <taxon>Salininema</taxon>
    </lineage>
</organism>
<feature type="transmembrane region" description="Helical" evidence="2">
    <location>
        <begin position="192"/>
        <end position="211"/>
    </location>
</feature>
<keyword evidence="2" id="KW-0472">Membrane</keyword>
<keyword evidence="2" id="KW-1133">Transmembrane helix</keyword>
<dbReference type="RefSeq" id="WP_380623838.1">
    <property type="nucleotide sequence ID" value="NZ_JBHSDK010000028.1"/>
</dbReference>
<gene>
    <name evidence="3" type="ORF">ACFPET_18325</name>
</gene>
<proteinExistence type="predicted"/>
<evidence type="ECO:0000256" key="2">
    <source>
        <dbReference type="SAM" id="Phobius"/>
    </source>
</evidence>
<feature type="region of interest" description="Disordered" evidence="1">
    <location>
        <begin position="22"/>
        <end position="42"/>
    </location>
</feature>
<feature type="transmembrane region" description="Helical" evidence="2">
    <location>
        <begin position="232"/>
        <end position="250"/>
    </location>
</feature>
<keyword evidence="4" id="KW-1185">Reference proteome</keyword>
<feature type="transmembrane region" description="Helical" evidence="2">
    <location>
        <begin position="78"/>
        <end position="105"/>
    </location>
</feature>
<evidence type="ECO:0000256" key="1">
    <source>
        <dbReference type="SAM" id="MobiDB-lite"/>
    </source>
</evidence>
<feature type="transmembrane region" description="Helical" evidence="2">
    <location>
        <begin position="270"/>
        <end position="293"/>
    </location>
</feature>
<reference evidence="4" key="1">
    <citation type="journal article" date="2019" name="Int. J. Syst. Evol. Microbiol.">
        <title>The Global Catalogue of Microorganisms (GCM) 10K type strain sequencing project: providing services to taxonomists for standard genome sequencing and annotation.</title>
        <authorList>
            <consortium name="The Broad Institute Genomics Platform"/>
            <consortium name="The Broad Institute Genome Sequencing Center for Infectious Disease"/>
            <person name="Wu L."/>
            <person name="Ma J."/>
        </authorList>
    </citation>
    <scope>NUCLEOTIDE SEQUENCE [LARGE SCALE GENOMIC DNA]</scope>
    <source>
        <strain evidence="4">IBRC-M 10908</strain>
    </source>
</reference>
<accession>A0ABV8U3A0</accession>
<comment type="caution">
    <text evidence="3">The sequence shown here is derived from an EMBL/GenBank/DDBJ whole genome shotgun (WGS) entry which is preliminary data.</text>
</comment>
<feature type="transmembrane region" description="Helical" evidence="2">
    <location>
        <begin position="333"/>
        <end position="354"/>
    </location>
</feature>
<name>A0ABV8U3A0_9ACTN</name>
<sequence>MTFPQDQSPPDTDRTAALPLAVAPSFEPPEVTEPDPEPPKDRLAPQLVWEAVLFLAAAGLAAAAVIRDDVVADMDKTALATGLGLLVGLVVLFGASIRFGVPALAGLSLPGMLAFDGDFLPSQPPLIGLAMVAGLGLAAALVFGLLVNVLKVNGWLAAFMAAALVYGAYRWVDHPSAPQGERGAETLGLNGDYWVPALFLVLAVALGLLFTREPVRDLMSSSAAKGSTVTGLLVHTGATVGMGVVGWLAHNLDSAVVHSAAESPAAWDTQYSALFGYQGFYGLLAVALLAGVCVNGRRGPVTGEVWAVVAVWAGALLMRPYDFGFTTETGNDHVPAATFTLAVLLLGVVVSSVLDRLGEPKRLT</sequence>